<dbReference type="Proteomes" id="UP000559256">
    <property type="component" value="Unassembled WGS sequence"/>
</dbReference>
<evidence type="ECO:0000313" key="2">
    <source>
        <dbReference type="Proteomes" id="UP000559256"/>
    </source>
</evidence>
<comment type="caution">
    <text evidence="1">The sequence shown here is derived from an EMBL/GenBank/DDBJ whole genome shotgun (WGS) entry which is preliminary data.</text>
</comment>
<dbReference type="AlphaFoldDB" id="A0A8H5FQK1"/>
<name>A0A8H5FQK1_9AGAR</name>
<keyword evidence="2" id="KW-1185">Reference proteome</keyword>
<organism evidence="1 2">
    <name type="scientific">Tetrapyrgos nigripes</name>
    <dbReference type="NCBI Taxonomy" id="182062"/>
    <lineage>
        <taxon>Eukaryota</taxon>
        <taxon>Fungi</taxon>
        <taxon>Dikarya</taxon>
        <taxon>Basidiomycota</taxon>
        <taxon>Agaricomycotina</taxon>
        <taxon>Agaricomycetes</taxon>
        <taxon>Agaricomycetidae</taxon>
        <taxon>Agaricales</taxon>
        <taxon>Marasmiineae</taxon>
        <taxon>Marasmiaceae</taxon>
        <taxon>Tetrapyrgos</taxon>
    </lineage>
</organism>
<evidence type="ECO:0000313" key="1">
    <source>
        <dbReference type="EMBL" id="KAF5345043.1"/>
    </source>
</evidence>
<sequence>MATHFLYEPRRIYGFPLSDEYMFHLGQKLLGTRNATLSRVELSALMLLEFHKIKAYLQQLCLRVLPPGRRYEVTIAYMNGEPYSFLDVTDIFNDMTEVELPVEPLEQLRFALARDGCKTEANWHLSVQDWFRMRRTPVDYGHRD</sequence>
<proteinExistence type="predicted"/>
<gene>
    <name evidence="1" type="ORF">D9758_010428</name>
</gene>
<dbReference type="EMBL" id="JAACJM010000115">
    <property type="protein sequence ID" value="KAF5345043.1"/>
    <property type="molecule type" value="Genomic_DNA"/>
</dbReference>
<protein>
    <submittedName>
        <fullName evidence="1">Uncharacterized protein</fullName>
    </submittedName>
</protein>
<accession>A0A8H5FQK1</accession>
<reference evidence="1 2" key="1">
    <citation type="journal article" date="2020" name="ISME J.">
        <title>Uncovering the hidden diversity of litter-decomposition mechanisms in mushroom-forming fungi.</title>
        <authorList>
            <person name="Floudas D."/>
            <person name="Bentzer J."/>
            <person name="Ahren D."/>
            <person name="Johansson T."/>
            <person name="Persson P."/>
            <person name="Tunlid A."/>
        </authorList>
    </citation>
    <scope>NUCLEOTIDE SEQUENCE [LARGE SCALE GENOMIC DNA]</scope>
    <source>
        <strain evidence="1 2">CBS 291.85</strain>
    </source>
</reference>